<feature type="region of interest" description="Disordered" evidence="2">
    <location>
        <begin position="101"/>
        <end position="123"/>
    </location>
</feature>
<feature type="compositionally biased region" description="Pro residues" evidence="2">
    <location>
        <begin position="678"/>
        <end position="719"/>
    </location>
</feature>
<keyword evidence="3" id="KW-0732">Signal</keyword>
<feature type="chain" id="PRO_5040176077" description="Fungal lipase-like domain-containing protein" evidence="3">
    <location>
        <begin position="24"/>
        <end position="968"/>
    </location>
</feature>
<sequence>MNRTTQSMASLLPLLLLATVVSGQIPPIINYVLKFDDGTDAQCRRLFAIENNLPFEEAGFFCLVIDPEDTALLYASFDTSNGWEIAETSAWFNTNIDDLETDKDGSPRTDRFPYQSDNDIDPDEPVTTYGFPVLLANAGFDCNLAAAEGEQILGSAFAQLVRENADGTTQENDGWADGVIPEDPEADIFAIFNFTLQCVDSAQLTDAPTAMPSLPPIMTPAPIITPAPVMTPAPFMTPAPVPVPATPAPTDTMLLDDGAMCDDNMDCRSGACDIQGFCLLSAGKPCTEDAVCGTSSCINGLCGTCTPNGGQQQQDTVLTRDLVERSRVTAQLTQWLQTGFPAAPPPIELTELGVYNQNTNNQAMVAKVDGVCYGIFAPTETQDLFNFGTTPLSSFQQTCNVHERAHSAYFAPEQQFWDLRLAQCASTCLNTNQLGLPNSPETPIVVMENRIIPIPTALDPEACPIVIGGHGLGGGAALVASLTLLDLEPQVITFGAPRAIAPNCPLMNHGAALRHTRFVNLAYVPSQDTNLFDAIPQLGSTPNMPTLHHYGTPVFLDETQTIVLELNDDSTRASIYNNDPNADVMMPSQLSLYTTRIQQLALESCFPIPAAPAWANGHWCDQDDLCASQRCRPFISLGGASSVGICAAKGLNEDFCSENGDCVSNICNGGLCLGGSPPGPPPGTPQGPPPGTPQGPPPGTPQGPPPATPQPGTPPPAPAPDTGTGGSCSICTMGSDCQSGVCNAFASVPGAPSGDAMVCAETPQGTMSNGCFCNPNDNAQCTDGRCESDSTGNLWLCITPLAACQPCDEPSDCQSGNCLNGECGLQSGDPADCSDGGGTNLPSGTNAPTDAGPPLLNGFEAPPSCIMCAADEDCQGNGAGAICMMGRCTLDSGLLEENCPCPPGSSGDPFCDTGLCSRVDVAWVCRPKAENGGTCLENVECMSDFCGPDNVCADGGVQPAGRRLLRLG</sequence>
<protein>
    <recommendedName>
        <fullName evidence="6">Fungal lipase-like domain-containing protein</fullName>
    </recommendedName>
</protein>
<evidence type="ECO:0000256" key="3">
    <source>
        <dbReference type="SAM" id="SignalP"/>
    </source>
</evidence>
<name>A0A9N8HWJ4_9STRA</name>
<feature type="region of interest" description="Disordered" evidence="2">
    <location>
        <begin position="678"/>
        <end position="721"/>
    </location>
</feature>
<keyword evidence="1" id="KW-0945">Host-virus interaction</keyword>
<evidence type="ECO:0000313" key="5">
    <source>
        <dbReference type="Proteomes" id="UP001153069"/>
    </source>
</evidence>
<evidence type="ECO:0000256" key="1">
    <source>
        <dbReference type="ARBA" id="ARBA00022581"/>
    </source>
</evidence>
<dbReference type="Gene3D" id="3.40.50.1820">
    <property type="entry name" value="alpha/beta hydrolase"/>
    <property type="match status" value="1"/>
</dbReference>
<reference evidence="4" key="1">
    <citation type="submission" date="2020-06" db="EMBL/GenBank/DDBJ databases">
        <authorList>
            <consortium name="Plant Systems Biology data submission"/>
        </authorList>
    </citation>
    <scope>NUCLEOTIDE SEQUENCE</scope>
    <source>
        <strain evidence="4">D6</strain>
    </source>
</reference>
<keyword evidence="5" id="KW-1185">Reference proteome</keyword>
<accession>A0A9N8HWJ4</accession>
<evidence type="ECO:0008006" key="6">
    <source>
        <dbReference type="Google" id="ProtNLM"/>
    </source>
</evidence>
<dbReference type="InterPro" id="IPR029058">
    <property type="entry name" value="AB_hydrolase_fold"/>
</dbReference>
<organism evidence="4 5">
    <name type="scientific">Seminavis robusta</name>
    <dbReference type="NCBI Taxonomy" id="568900"/>
    <lineage>
        <taxon>Eukaryota</taxon>
        <taxon>Sar</taxon>
        <taxon>Stramenopiles</taxon>
        <taxon>Ochrophyta</taxon>
        <taxon>Bacillariophyta</taxon>
        <taxon>Bacillariophyceae</taxon>
        <taxon>Bacillariophycidae</taxon>
        <taxon>Naviculales</taxon>
        <taxon>Naviculaceae</taxon>
        <taxon>Seminavis</taxon>
    </lineage>
</organism>
<dbReference type="PANTHER" id="PTHR13037">
    <property type="entry name" value="FORMIN"/>
    <property type="match status" value="1"/>
</dbReference>
<dbReference type="SUPFAM" id="SSF53474">
    <property type="entry name" value="alpha/beta-Hydrolases"/>
    <property type="match status" value="1"/>
</dbReference>
<evidence type="ECO:0000256" key="2">
    <source>
        <dbReference type="SAM" id="MobiDB-lite"/>
    </source>
</evidence>
<feature type="compositionally biased region" description="Basic and acidic residues" evidence="2">
    <location>
        <begin position="102"/>
        <end position="111"/>
    </location>
</feature>
<dbReference type="EMBL" id="CAICTM010001984">
    <property type="protein sequence ID" value="CAB9527380.1"/>
    <property type="molecule type" value="Genomic_DNA"/>
</dbReference>
<evidence type="ECO:0000313" key="4">
    <source>
        <dbReference type="EMBL" id="CAB9527380.1"/>
    </source>
</evidence>
<dbReference type="Proteomes" id="UP001153069">
    <property type="component" value="Unassembled WGS sequence"/>
</dbReference>
<proteinExistence type="predicted"/>
<dbReference type="AlphaFoldDB" id="A0A9N8HWJ4"/>
<comment type="caution">
    <text evidence="4">The sequence shown here is derived from an EMBL/GenBank/DDBJ whole genome shotgun (WGS) entry which is preliminary data.</text>
</comment>
<feature type="signal peptide" evidence="3">
    <location>
        <begin position="1"/>
        <end position="23"/>
    </location>
</feature>
<gene>
    <name evidence="4" type="ORF">SEMRO_1986_G309500.1</name>
</gene>
<dbReference type="PANTHER" id="PTHR13037:SF24">
    <property type="entry name" value="POLYCOMB PROTEIN PCL-RELATED"/>
    <property type="match status" value="1"/>
</dbReference>